<sequence>MSFADSESQLEKLAAVVDHQEADAIYVVYYISHICLLTGS</sequence>
<dbReference type="Proteomes" id="UP000095283">
    <property type="component" value="Unplaced"/>
</dbReference>
<reference evidence="2" key="1">
    <citation type="submission" date="2016-11" db="UniProtKB">
        <authorList>
            <consortium name="WormBaseParasite"/>
        </authorList>
    </citation>
    <scope>IDENTIFICATION</scope>
</reference>
<keyword evidence="1" id="KW-1185">Reference proteome</keyword>
<dbReference type="WBParaSite" id="Hba_11588">
    <property type="protein sequence ID" value="Hba_11588"/>
    <property type="gene ID" value="Hba_11588"/>
</dbReference>
<dbReference type="AlphaFoldDB" id="A0A1I7X2F3"/>
<protein>
    <submittedName>
        <fullName evidence="2">Sigma70_r2 domain-containing protein</fullName>
    </submittedName>
</protein>
<evidence type="ECO:0000313" key="1">
    <source>
        <dbReference type="Proteomes" id="UP000095283"/>
    </source>
</evidence>
<name>A0A1I7X2F3_HETBA</name>
<proteinExistence type="predicted"/>
<accession>A0A1I7X2F3</accession>
<evidence type="ECO:0000313" key="2">
    <source>
        <dbReference type="WBParaSite" id="Hba_11588"/>
    </source>
</evidence>
<organism evidence="1 2">
    <name type="scientific">Heterorhabditis bacteriophora</name>
    <name type="common">Entomopathogenic nematode worm</name>
    <dbReference type="NCBI Taxonomy" id="37862"/>
    <lineage>
        <taxon>Eukaryota</taxon>
        <taxon>Metazoa</taxon>
        <taxon>Ecdysozoa</taxon>
        <taxon>Nematoda</taxon>
        <taxon>Chromadorea</taxon>
        <taxon>Rhabditida</taxon>
        <taxon>Rhabditina</taxon>
        <taxon>Rhabditomorpha</taxon>
        <taxon>Strongyloidea</taxon>
        <taxon>Heterorhabditidae</taxon>
        <taxon>Heterorhabditis</taxon>
    </lineage>
</organism>